<keyword evidence="3" id="KW-1185">Reference proteome</keyword>
<organism evidence="2 3">
    <name type="scientific">Chromobacterium phragmitis</name>
    <dbReference type="NCBI Taxonomy" id="2202141"/>
    <lineage>
        <taxon>Bacteria</taxon>
        <taxon>Pseudomonadati</taxon>
        <taxon>Pseudomonadota</taxon>
        <taxon>Betaproteobacteria</taxon>
        <taxon>Neisseriales</taxon>
        <taxon>Chromobacteriaceae</taxon>
        <taxon>Chromobacterium</taxon>
    </lineage>
</organism>
<proteinExistence type="predicted"/>
<dbReference type="RefSeq" id="WP_347936120.1">
    <property type="nucleotide sequence ID" value="NZ_CP158160.1"/>
</dbReference>
<feature type="compositionally biased region" description="Polar residues" evidence="1">
    <location>
        <begin position="51"/>
        <end position="62"/>
    </location>
</feature>
<reference evidence="2 3" key="1">
    <citation type="submission" date="2024-05" db="EMBL/GenBank/DDBJ databases">
        <authorList>
            <person name="De Oliveira J.P."/>
            <person name="Noriler S.A."/>
            <person name="De Oliveira A.G."/>
            <person name="Sipoli D.S."/>
        </authorList>
    </citation>
    <scope>NUCLEOTIDE SEQUENCE [LARGE SCALE GENOMIC DNA]</scope>
    <source>
        <strain evidence="2 3">LABIM192</strain>
    </source>
</reference>
<gene>
    <name evidence="2" type="ORF">ABI908_14590</name>
</gene>
<feature type="region of interest" description="Disordered" evidence="1">
    <location>
        <begin position="47"/>
        <end position="77"/>
    </location>
</feature>
<dbReference type="Proteomes" id="UP001462502">
    <property type="component" value="Unassembled WGS sequence"/>
</dbReference>
<accession>A0ABV0IVL7</accession>
<evidence type="ECO:0000256" key="1">
    <source>
        <dbReference type="SAM" id="MobiDB-lite"/>
    </source>
</evidence>
<feature type="compositionally biased region" description="Basic and acidic residues" evidence="1">
    <location>
        <begin position="63"/>
        <end position="77"/>
    </location>
</feature>
<name>A0ABV0IVL7_9NEIS</name>
<sequence length="77" mass="8867">MESIHEKRIPHKHNAFSSKFLEEVNIDDSIKNKEWSWQPSNPNIKEIFMSGANTSSNESTYASEKDSRADQDRPNEG</sequence>
<evidence type="ECO:0000313" key="2">
    <source>
        <dbReference type="EMBL" id="MEO9385323.1"/>
    </source>
</evidence>
<comment type="caution">
    <text evidence="2">The sequence shown here is derived from an EMBL/GenBank/DDBJ whole genome shotgun (WGS) entry which is preliminary data.</text>
</comment>
<evidence type="ECO:0000313" key="3">
    <source>
        <dbReference type="Proteomes" id="UP001462502"/>
    </source>
</evidence>
<dbReference type="EMBL" id="JBDXMI010000001">
    <property type="protein sequence ID" value="MEO9385323.1"/>
    <property type="molecule type" value="Genomic_DNA"/>
</dbReference>
<protein>
    <submittedName>
        <fullName evidence="2">Uncharacterized protein</fullName>
    </submittedName>
</protein>